<dbReference type="PANTHER" id="PTHR31424">
    <property type="entry name" value="PROTEIN CBG23806"/>
    <property type="match status" value="1"/>
</dbReference>
<keyword evidence="2" id="KW-1185">Reference proteome</keyword>
<comment type="caution">
    <text evidence="1">The sequence shown here is derived from an EMBL/GenBank/DDBJ whole genome shotgun (WGS) entry which is preliminary data.</text>
</comment>
<evidence type="ECO:0000313" key="2">
    <source>
        <dbReference type="Proteomes" id="UP001159427"/>
    </source>
</evidence>
<protein>
    <submittedName>
        <fullName evidence="1">Uncharacterized protein</fullName>
    </submittedName>
</protein>
<reference evidence="1 2" key="1">
    <citation type="submission" date="2022-05" db="EMBL/GenBank/DDBJ databases">
        <authorList>
            <consortium name="Genoscope - CEA"/>
            <person name="William W."/>
        </authorList>
    </citation>
    <scope>NUCLEOTIDE SEQUENCE [LARGE SCALE GENOMIC DNA]</scope>
</reference>
<dbReference type="EMBL" id="CALNXI010000209">
    <property type="protein sequence ID" value="CAH3022176.1"/>
    <property type="molecule type" value="Genomic_DNA"/>
</dbReference>
<proteinExistence type="predicted"/>
<evidence type="ECO:0000313" key="1">
    <source>
        <dbReference type="EMBL" id="CAH3022176.1"/>
    </source>
</evidence>
<gene>
    <name evidence="1" type="ORF">PEVE_00014438</name>
</gene>
<organism evidence="1 2">
    <name type="scientific">Porites evermanni</name>
    <dbReference type="NCBI Taxonomy" id="104178"/>
    <lineage>
        <taxon>Eukaryota</taxon>
        <taxon>Metazoa</taxon>
        <taxon>Cnidaria</taxon>
        <taxon>Anthozoa</taxon>
        <taxon>Hexacorallia</taxon>
        <taxon>Scleractinia</taxon>
        <taxon>Fungiina</taxon>
        <taxon>Poritidae</taxon>
        <taxon>Porites</taxon>
    </lineage>
</organism>
<dbReference type="PANTHER" id="PTHR31424:SF5">
    <property type="entry name" value="APPLE DOMAIN-CONTAINING PROTEIN"/>
    <property type="match status" value="1"/>
</dbReference>
<accession>A0ABN8LZK0</accession>
<sequence length="293" mass="34814">MVYGQNSATAKFFCIWCYCTKAKIADFTIQDWPIERTIEAYRRQHTGKSLDQRRGSVHETRQPIPFERVIIVTLHLFLRIMRLLFHHIIFFNNFSRWLSLLEDIGVPFKFFEVQQEDGPSQTQWTRLDDLCNILHNLDLKPVFEGIVTERTLTYKNVKKLWKLTVNLQLLLQVYWYYFNNTYLNSCHLKDVLDFQTYACLLSSAALVYHVPQFLEGCGSISIFNCQPVEKKNHEQSRMFHRATQKGGRNSHYTRQVMEKKNRKIFASVNDLYRTKRMYQKKDNDEDRNESAGS</sequence>
<feature type="non-terminal residue" evidence="1">
    <location>
        <position position="293"/>
    </location>
</feature>
<dbReference type="Proteomes" id="UP001159427">
    <property type="component" value="Unassembled WGS sequence"/>
</dbReference>
<name>A0ABN8LZK0_9CNID</name>